<gene>
    <name evidence="3" type="ORF">QYE76_071154</name>
</gene>
<keyword evidence="4" id="KW-1185">Reference proteome</keyword>
<dbReference type="Proteomes" id="UP001231189">
    <property type="component" value="Unassembled WGS sequence"/>
</dbReference>
<feature type="region of interest" description="Disordered" evidence="2">
    <location>
        <begin position="200"/>
        <end position="276"/>
    </location>
</feature>
<feature type="compositionally biased region" description="Polar residues" evidence="2">
    <location>
        <begin position="255"/>
        <end position="265"/>
    </location>
</feature>
<dbReference type="AlphaFoldDB" id="A0AAD8SKM1"/>
<dbReference type="EMBL" id="JAUUTY010000004">
    <property type="protein sequence ID" value="KAK1653349.1"/>
    <property type="molecule type" value="Genomic_DNA"/>
</dbReference>
<evidence type="ECO:0000313" key="4">
    <source>
        <dbReference type="Proteomes" id="UP001231189"/>
    </source>
</evidence>
<comment type="caution">
    <text evidence="3">The sequence shown here is derived from an EMBL/GenBank/DDBJ whole genome shotgun (WGS) entry which is preliminary data.</text>
</comment>
<proteinExistence type="predicted"/>
<evidence type="ECO:0000256" key="1">
    <source>
        <dbReference type="SAM" id="Coils"/>
    </source>
</evidence>
<feature type="compositionally biased region" description="Basic and acidic residues" evidence="2">
    <location>
        <begin position="242"/>
        <end position="251"/>
    </location>
</feature>
<evidence type="ECO:0000313" key="3">
    <source>
        <dbReference type="EMBL" id="KAK1653349.1"/>
    </source>
</evidence>
<accession>A0AAD8SKM1</accession>
<dbReference type="InterPro" id="IPR012337">
    <property type="entry name" value="RNaseH-like_sf"/>
</dbReference>
<dbReference type="InterPro" id="IPR036397">
    <property type="entry name" value="RNaseH_sf"/>
</dbReference>
<keyword evidence="1" id="KW-0175">Coiled coil</keyword>
<reference evidence="3" key="1">
    <citation type="submission" date="2023-07" db="EMBL/GenBank/DDBJ databases">
        <title>A chromosome-level genome assembly of Lolium multiflorum.</title>
        <authorList>
            <person name="Chen Y."/>
            <person name="Copetti D."/>
            <person name="Kolliker R."/>
            <person name="Studer B."/>
        </authorList>
    </citation>
    <scope>NUCLEOTIDE SEQUENCE</scope>
    <source>
        <strain evidence="3">02402/16</strain>
        <tissue evidence="3">Leaf</tissue>
    </source>
</reference>
<protein>
    <submittedName>
        <fullName evidence="3">Uncharacterized protein</fullName>
    </submittedName>
</protein>
<feature type="coiled-coil region" evidence="1">
    <location>
        <begin position="166"/>
        <end position="197"/>
    </location>
</feature>
<dbReference type="SUPFAM" id="SSF53098">
    <property type="entry name" value="Ribonuclease H-like"/>
    <property type="match status" value="1"/>
</dbReference>
<sequence>MQAFTQIRTFTVHGGKEIDVVYTNEEETMSKYLKMYAQWYAEEEENKFVGLDLEYTAEDPNHELENYLAVVQLSMKNHVLVCHFSWTNGECKALRSFLQDQGIVFCTVDKRQDFVKLYFENIIIPTKDAYVSYQLYVKIWFFLRYLVFCPGCKKEDTLRGPLCYKCKAAEKEAEHAQKNAAAEIARLNAELASVQAELASLKAPASSDNTQQASPPHGMRRKMNDEQWLESSDAPKRVKKSWTGDEQKSDDPWTTEMSDQQSPKSDNPWLTKPGNY</sequence>
<name>A0AAD8SKM1_LOLMU</name>
<evidence type="ECO:0000256" key="2">
    <source>
        <dbReference type="SAM" id="MobiDB-lite"/>
    </source>
</evidence>
<dbReference type="Gene3D" id="3.30.420.10">
    <property type="entry name" value="Ribonuclease H-like superfamily/Ribonuclease H"/>
    <property type="match status" value="1"/>
</dbReference>
<dbReference type="GO" id="GO:0003676">
    <property type="term" value="F:nucleic acid binding"/>
    <property type="evidence" value="ECO:0007669"/>
    <property type="project" value="InterPro"/>
</dbReference>
<organism evidence="3 4">
    <name type="scientific">Lolium multiflorum</name>
    <name type="common">Italian ryegrass</name>
    <name type="synonym">Lolium perenne subsp. multiflorum</name>
    <dbReference type="NCBI Taxonomy" id="4521"/>
    <lineage>
        <taxon>Eukaryota</taxon>
        <taxon>Viridiplantae</taxon>
        <taxon>Streptophyta</taxon>
        <taxon>Embryophyta</taxon>
        <taxon>Tracheophyta</taxon>
        <taxon>Spermatophyta</taxon>
        <taxon>Magnoliopsida</taxon>
        <taxon>Liliopsida</taxon>
        <taxon>Poales</taxon>
        <taxon>Poaceae</taxon>
        <taxon>BOP clade</taxon>
        <taxon>Pooideae</taxon>
        <taxon>Poodae</taxon>
        <taxon>Poeae</taxon>
        <taxon>Poeae Chloroplast Group 2 (Poeae type)</taxon>
        <taxon>Loliodinae</taxon>
        <taxon>Loliinae</taxon>
        <taxon>Lolium</taxon>
    </lineage>
</organism>